<dbReference type="EMBL" id="SMKA01000118">
    <property type="protein sequence ID" value="TDC25792.1"/>
    <property type="molecule type" value="Genomic_DNA"/>
</dbReference>
<reference evidence="4 5" key="1">
    <citation type="submission" date="2019-03" db="EMBL/GenBank/DDBJ databases">
        <title>Draft genome sequences of novel Actinobacteria.</title>
        <authorList>
            <person name="Sahin N."/>
            <person name="Ay H."/>
            <person name="Saygin H."/>
        </authorList>
    </citation>
    <scope>NUCLEOTIDE SEQUENCE [LARGE SCALE GENOMIC DNA]</scope>
    <source>
        <strain evidence="4 5">JCM 30547</strain>
    </source>
</reference>
<evidence type="ECO:0000256" key="2">
    <source>
        <dbReference type="ARBA" id="ARBA00023033"/>
    </source>
</evidence>
<dbReference type="Proteomes" id="UP000295075">
    <property type="component" value="Unassembled WGS sequence"/>
</dbReference>
<evidence type="ECO:0000313" key="5">
    <source>
        <dbReference type="Proteomes" id="UP000295075"/>
    </source>
</evidence>
<sequence length="395" mass="42594">MALALGNLDPPSAPEIAYDRDLAERNAVIVGAGIGGLAAAIALHHRGWNIKVLERAPALREVGAGISLWPNATRALDLLGVGDQVRAFSTPEGPGGFRDHHGRWLFRSTLQTPYGETLMLRRPTLLDILRKAVPANAIVLSTTVASVENSGGQVTVTHDDGVQTSADLLVGADGLHSTVRAALWPHAKPPVYAGYTTWRLIAPPTDLDSDVTESWGRGERVGIFRLADNAIYSYLTAKTPAGTTFPDNRAELCRRFAHWHAPIPAILNSVTNSDILQHDIYRLPALRTYVTGRAALLGDAAHAMTPDLGQGGGTALEDAVELAEALDGDIDDGLVLYNRRRRPRTQAIARQSATFGAFAQASGPLTVPLRNTATRLLPERLFLRANQSMLTWRSK</sequence>
<dbReference type="InterPro" id="IPR050493">
    <property type="entry name" value="FAD-dep_Monooxygenase_BioMet"/>
</dbReference>
<protein>
    <submittedName>
        <fullName evidence="4">FAD-binding protein</fullName>
    </submittedName>
</protein>
<dbReference type="GO" id="GO:0004497">
    <property type="term" value="F:monooxygenase activity"/>
    <property type="evidence" value="ECO:0007669"/>
    <property type="project" value="UniProtKB-KW"/>
</dbReference>
<keyword evidence="1" id="KW-0560">Oxidoreductase</keyword>
<feature type="domain" description="FAD-binding" evidence="3">
    <location>
        <begin position="27"/>
        <end position="351"/>
    </location>
</feature>
<keyword evidence="2" id="KW-0503">Monooxygenase</keyword>
<dbReference type="Gene3D" id="3.50.50.60">
    <property type="entry name" value="FAD/NAD(P)-binding domain"/>
    <property type="match status" value="1"/>
</dbReference>
<dbReference type="PRINTS" id="PR00420">
    <property type="entry name" value="RNGMNOXGNASE"/>
</dbReference>
<proteinExistence type="predicted"/>
<dbReference type="GO" id="GO:0071949">
    <property type="term" value="F:FAD binding"/>
    <property type="evidence" value="ECO:0007669"/>
    <property type="project" value="InterPro"/>
</dbReference>
<dbReference type="SUPFAM" id="SSF51905">
    <property type="entry name" value="FAD/NAD(P)-binding domain"/>
    <property type="match status" value="1"/>
</dbReference>
<evidence type="ECO:0000256" key="1">
    <source>
        <dbReference type="ARBA" id="ARBA00023002"/>
    </source>
</evidence>
<accession>A0A4R4PTT9</accession>
<dbReference type="InterPro" id="IPR002938">
    <property type="entry name" value="FAD-bd"/>
</dbReference>
<dbReference type="InterPro" id="IPR036188">
    <property type="entry name" value="FAD/NAD-bd_sf"/>
</dbReference>
<dbReference type="Pfam" id="PF01494">
    <property type="entry name" value="FAD_binding_3"/>
    <property type="match status" value="1"/>
</dbReference>
<organism evidence="4 5">
    <name type="scientific">Kribbella albertanoniae</name>
    <dbReference type="NCBI Taxonomy" id="1266829"/>
    <lineage>
        <taxon>Bacteria</taxon>
        <taxon>Bacillati</taxon>
        <taxon>Actinomycetota</taxon>
        <taxon>Actinomycetes</taxon>
        <taxon>Propionibacteriales</taxon>
        <taxon>Kribbellaceae</taxon>
        <taxon>Kribbella</taxon>
    </lineage>
</organism>
<name>A0A4R4PTT9_9ACTN</name>
<evidence type="ECO:0000313" key="4">
    <source>
        <dbReference type="EMBL" id="TDC25792.1"/>
    </source>
</evidence>
<comment type="caution">
    <text evidence="4">The sequence shown here is derived from an EMBL/GenBank/DDBJ whole genome shotgun (WGS) entry which is preliminary data.</text>
</comment>
<dbReference type="PANTHER" id="PTHR13789:SF309">
    <property type="entry name" value="PUTATIVE (AFU_ORTHOLOGUE AFUA_6G14510)-RELATED"/>
    <property type="match status" value="1"/>
</dbReference>
<dbReference type="PANTHER" id="PTHR13789">
    <property type="entry name" value="MONOOXYGENASE"/>
    <property type="match status" value="1"/>
</dbReference>
<dbReference type="OrthoDB" id="9782160at2"/>
<dbReference type="AlphaFoldDB" id="A0A4R4PTT9"/>
<keyword evidence="5" id="KW-1185">Reference proteome</keyword>
<gene>
    <name evidence="4" type="ORF">E1261_23600</name>
</gene>
<evidence type="ECO:0000259" key="3">
    <source>
        <dbReference type="Pfam" id="PF01494"/>
    </source>
</evidence>